<dbReference type="AlphaFoldDB" id="A0A382UTL0"/>
<dbReference type="Gene3D" id="3.40.605.10">
    <property type="entry name" value="Aldehyde Dehydrogenase, Chain A, domain 1"/>
    <property type="match status" value="1"/>
</dbReference>
<gene>
    <name evidence="1" type="ORF">METZ01_LOCUS390321</name>
</gene>
<dbReference type="SUPFAM" id="SSF53720">
    <property type="entry name" value="ALDH-like"/>
    <property type="match status" value="1"/>
</dbReference>
<organism evidence="1">
    <name type="scientific">marine metagenome</name>
    <dbReference type="NCBI Taxonomy" id="408172"/>
    <lineage>
        <taxon>unclassified sequences</taxon>
        <taxon>metagenomes</taxon>
        <taxon>ecological metagenomes</taxon>
    </lineage>
</organism>
<feature type="non-terminal residue" evidence="1">
    <location>
        <position position="45"/>
    </location>
</feature>
<proteinExistence type="predicted"/>
<dbReference type="InterPro" id="IPR016161">
    <property type="entry name" value="Ald_DH/histidinol_DH"/>
</dbReference>
<sequence length="45" mass="5199">MLDKRNFYINGKWVKPSKPNDFEVINPTNEEPFAIISLGSKEDTD</sequence>
<dbReference type="GO" id="GO:0016491">
    <property type="term" value="F:oxidoreductase activity"/>
    <property type="evidence" value="ECO:0007669"/>
    <property type="project" value="InterPro"/>
</dbReference>
<accession>A0A382UTL0</accession>
<reference evidence="1" key="1">
    <citation type="submission" date="2018-05" db="EMBL/GenBank/DDBJ databases">
        <authorList>
            <person name="Lanie J.A."/>
            <person name="Ng W.-L."/>
            <person name="Kazmierczak K.M."/>
            <person name="Andrzejewski T.M."/>
            <person name="Davidsen T.M."/>
            <person name="Wayne K.J."/>
            <person name="Tettelin H."/>
            <person name="Glass J.I."/>
            <person name="Rusch D."/>
            <person name="Podicherti R."/>
            <person name="Tsui H.-C.T."/>
            <person name="Winkler M.E."/>
        </authorList>
    </citation>
    <scope>NUCLEOTIDE SEQUENCE</scope>
</reference>
<protein>
    <recommendedName>
        <fullName evidence="2">Aldehyde dehydrogenase domain-containing protein</fullName>
    </recommendedName>
</protein>
<evidence type="ECO:0000313" key="1">
    <source>
        <dbReference type="EMBL" id="SVD37467.1"/>
    </source>
</evidence>
<evidence type="ECO:0008006" key="2">
    <source>
        <dbReference type="Google" id="ProtNLM"/>
    </source>
</evidence>
<dbReference type="InterPro" id="IPR016162">
    <property type="entry name" value="Ald_DH_N"/>
</dbReference>
<name>A0A382UTL0_9ZZZZ</name>
<dbReference type="EMBL" id="UINC01146626">
    <property type="protein sequence ID" value="SVD37467.1"/>
    <property type="molecule type" value="Genomic_DNA"/>
</dbReference>